<evidence type="ECO:0000256" key="1">
    <source>
        <dbReference type="SAM" id="Phobius"/>
    </source>
</evidence>
<keyword evidence="1" id="KW-0472">Membrane</keyword>
<feature type="transmembrane region" description="Helical" evidence="1">
    <location>
        <begin position="6"/>
        <end position="26"/>
    </location>
</feature>
<dbReference type="AlphaFoldDB" id="A0A7L6WIJ6"/>
<gene>
    <name evidence="2" type="ORF">HRE60_02175</name>
</gene>
<feature type="transmembrane region" description="Helical" evidence="1">
    <location>
        <begin position="204"/>
        <end position="220"/>
    </location>
</feature>
<dbReference type="RefSeq" id="WP_181670992.1">
    <property type="nucleotide sequence ID" value="NZ_CP054153.1"/>
</dbReference>
<name>A0A7L6WIJ6_STRSL</name>
<keyword evidence="1" id="KW-1133">Transmembrane helix</keyword>
<feature type="transmembrane region" description="Helical" evidence="1">
    <location>
        <begin position="139"/>
        <end position="159"/>
    </location>
</feature>
<keyword evidence="1" id="KW-0812">Transmembrane</keyword>
<dbReference type="EMBL" id="CP054153">
    <property type="protein sequence ID" value="QMI50496.1"/>
    <property type="molecule type" value="Genomic_DNA"/>
</dbReference>
<accession>A0A7L6WIJ6</accession>
<feature type="transmembrane region" description="Helical" evidence="1">
    <location>
        <begin position="165"/>
        <end position="184"/>
    </location>
</feature>
<protein>
    <submittedName>
        <fullName evidence="2">Uncharacterized protein</fullName>
    </submittedName>
</protein>
<evidence type="ECO:0000313" key="3">
    <source>
        <dbReference type="Proteomes" id="UP000516705"/>
    </source>
</evidence>
<dbReference type="Proteomes" id="UP000516705">
    <property type="component" value="Chromosome"/>
</dbReference>
<reference evidence="2 3" key="1">
    <citation type="journal article" date="2020" name="Microbiol. Resour. Announc.">
        <title>Complete Genome Sequence of Streptococcus salivarius DB-B5, a Novel Probiotic Candidate Isolated from the Supragingival Plaque of a Healthy Female Subject.</title>
        <authorList>
            <person name="Fields F.R."/>
            <person name="Li X."/>
            <person name="Navarre W.W."/>
            <person name="Naito M."/>
        </authorList>
    </citation>
    <scope>NUCLEOTIDE SEQUENCE [LARGE SCALE GENOMIC DNA]</scope>
    <source>
        <strain evidence="2 3">DB-B5</strain>
    </source>
</reference>
<proteinExistence type="predicted"/>
<feature type="transmembrane region" description="Helical" evidence="1">
    <location>
        <begin position="232"/>
        <end position="254"/>
    </location>
</feature>
<evidence type="ECO:0000313" key="2">
    <source>
        <dbReference type="EMBL" id="QMI50496.1"/>
    </source>
</evidence>
<sequence>MTIEQVVSIISAIGLSAIVSTIITFVQNNKKNNLDFVTKERSEWRKKLKEILSELSDDTKKESAIIKLKSEINPYGKNMEFKHTKPYYMKEGHIWDLLDSGENVDFDRLAFYIELLLKFDWERSKSEVRFRPIKAINQVIQCLLFFSSIYCIYIIFVNFPNNSNNILHIINLLSSFVVFVFILLQPLITNAIISNPSEKQREQIWVFIVFYAIPSIYVSWNLIYEFNLERSFYIISILLIFAYEISYLYLFYIYEQPYIIEIKRFLRLKSKKHQLGVKLTNQIRNKEDRLNQYEYDTRSINSLNRRLKKLKRKLTTRNRPDMYMLHPILFCKYRKNRKRIVKEVKKIIKEKN</sequence>
<organism evidence="2 3">
    <name type="scientific">Streptococcus salivarius</name>
    <dbReference type="NCBI Taxonomy" id="1304"/>
    <lineage>
        <taxon>Bacteria</taxon>
        <taxon>Bacillati</taxon>
        <taxon>Bacillota</taxon>
        <taxon>Bacilli</taxon>
        <taxon>Lactobacillales</taxon>
        <taxon>Streptococcaceae</taxon>
        <taxon>Streptococcus</taxon>
    </lineage>
</organism>